<reference evidence="1" key="2">
    <citation type="journal article" date="2022" name="New Phytol.">
        <title>Evolutionary transition to the ectomycorrhizal habit in the genomes of a hyperdiverse lineage of mushroom-forming fungi.</title>
        <authorList>
            <person name="Looney B."/>
            <person name="Miyauchi S."/>
            <person name="Morin E."/>
            <person name="Drula E."/>
            <person name="Courty P.E."/>
            <person name="Kohler A."/>
            <person name="Kuo A."/>
            <person name="LaButti K."/>
            <person name="Pangilinan J."/>
            <person name="Lipzen A."/>
            <person name="Riley R."/>
            <person name="Andreopoulos W."/>
            <person name="He G."/>
            <person name="Johnson J."/>
            <person name="Nolan M."/>
            <person name="Tritt A."/>
            <person name="Barry K.W."/>
            <person name="Grigoriev I.V."/>
            <person name="Nagy L.G."/>
            <person name="Hibbett D."/>
            <person name="Henrissat B."/>
            <person name="Matheny P.B."/>
            <person name="Labbe J."/>
            <person name="Martin F.M."/>
        </authorList>
    </citation>
    <scope>NUCLEOTIDE SEQUENCE</scope>
    <source>
        <strain evidence="1">EC-137</strain>
    </source>
</reference>
<reference evidence="1" key="1">
    <citation type="submission" date="2021-02" db="EMBL/GenBank/DDBJ databases">
        <authorList>
            <consortium name="DOE Joint Genome Institute"/>
            <person name="Ahrendt S."/>
            <person name="Looney B.P."/>
            <person name="Miyauchi S."/>
            <person name="Morin E."/>
            <person name="Drula E."/>
            <person name="Courty P.E."/>
            <person name="Chicoki N."/>
            <person name="Fauchery L."/>
            <person name="Kohler A."/>
            <person name="Kuo A."/>
            <person name="Labutti K."/>
            <person name="Pangilinan J."/>
            <person name="Lipzen A."/>
            <person name="Riley R."/>
            <person name="Andreopoulos W."/>
            <person name="He G."/>
            <person name="Johnson J."/>
            <person name="Barry K.W."/>
            <person name="Grigoriev I.V."/>
            <person name="Nagy L."/>
            <person name="Hibbett D."/>
            <person name="Henrissat B."/>
            <person name="Matheny P.B."/>
            <person name="Labbe J."/>
            <person name="Martin F."/>
        </authorList>
    </citation>
    <scope>NUCLEOTIDE SEQUENCE</scope>
    <source>
        <strain evidence="1">EC-137</strain>
    </source>
</reference>
<dbReference type="EMBL" id="MU273606">
    <property type="protein sequence ID" value="KAI0030783.1"/>
    <property type="molecule type" value="Genomic_DNA"/>
</dbReference>
<feature type="non-terminal residue" evidence="1">
    <location>
        <position position="1"/>
    </location>
</feature>
<name>A0ACB8QGV4_9AGAM</name>
<evidence type="ECO:0000313" key="2">
    <source>
        <dbReference type="Proteomes" id="UP000814128"/>
    </source>
</evidence>
<accession>A0ACB8QGV4</accession>
<keyword evidence="2" id="KW-1185">Reference proteome</keyword>
<protein>
    <submittedName>
        <fullName evidence="1">Uncharacterized protein</fullName>
    </submittedName>
</protein>
<comment type="caution">
    <text evidence="1">The sequence shown here is derived from an EMBL/GenBank/DDBJ whole genome shotgun (WGS) entry which is preliminary data.</text>
</comment>
<organism evidence="1 2">
    <name type="scientific">Vararia minispora EC-137</name>
    <dbReference type="NCBI Taxonomy" id="1314806"/>
    <lineage>
        <taxon>Eukaryota</taxon>
        <taxon>Fungi</taxon>
        <taxon>Dikarya</taxon>
        <taxon>Basidiomycota</taxon>
        <taxon>Agaricomycotina</taxon>
        <taxon>Agaricomycetes</taxon>
        <taxon>Russulales</taxon>
        <taxon>Lachnocladiaceae</taxon>
        <taxon>Vararia</taxon>
    </lineage>
</organism>
<evidence type="ECO:0000313" key="1">
    <source>
        <dbReference type="EMBL" id="KAI0030783.1"/>
    </source>
</evidence>
<dbReference type="Proteomes" id="UP000814128">
    <property type="component" value="Unassembled WGS sequence"/>
</dbReference>
<gene>
    <name evidence="1" type="ORF">K488DRAFT_53511</name>
</gene>
<proteinExistence type="predicted"/>
<sequence>ITSGIDKLLDSMPPLLKALDAVAEIHPFIKGAVLAFEAVYTLEAKRRDNEKKILALYVEMRDMMATLLQLKDMRDDPTTAPNGMTLADRLSTLIAKTEDDIKNCSNTCDAYAKKRLLAKVFLSPVWDAKLVAFVGVFSKRKDEFVYALTIHTATGVDAVRAQLAAVDSNSREIKTKMDLMLELFRALVPPEQKQLAQLVEARGGIAAVRANKTVLRELDQDAVSQDDYFDDPDKTIEKNKAIFLRKFEVQKQQIVDELTIVVQRESDRIIKEVASGAHDRVKDGWRGNVKSQHFVLALVDYFAEKTLDPSFTQRNVPDRWAVSNLTIDNLQSIVEACDSDASGFIPVDEINRFTSARPLDWSLLQWLSYWAAGWEHTLINYAGMIVTTFAKMESLKPLILYANREHTDKYFQDAWMTFHVLTAEMRTRPVHPKVGARTFAEYETMEEKRLEKNLQDVQYYIDGQDTLELILGYEGRLEKVVPGNFVDVPSVLTSPPVAIHPSLSAHSASLRNRALSLQQSPIVKRIQGSQTLCSHRAHGYHAAYTCP</sequence>